<dbReference type="PANTHER" id="PTHR43176:SF3">
    <property type="entry name" value="3-HYDROXYISOBUTYRYL-COA HYDROLASE, MITOCHONDRIAL"/>
    <property type="match status" value="1"/>
</dbReference>
<dbReference type="PANTHER" id="PTHR43176">
    <property type="entry name" value="3-HYDROXYISOBUTYRYL-COA HYDROLASE-RELATED"/>
    <property type="match status" value="1"/>
</dbReference>
<dbReference type="Gene3D" id="3.90.226.10">
    <property type="entry name" value="2-enoyl-CoA Hydratase, Chain A, domain 1"/>
    <property type="match status" value="1"/>
</dbReference>
<evidence type="ECO:0000256" key="3">
    <source>
        <dbReference type="ARBA" id="ARBA00022801"/>
    </source>
</evidence>
<feature type="domain" description="Enoyl-CoA hydratase/isomerase" evidence="4">
    <location>
        <begin position="13"/>
        <end position="331"/>
    </location>
</feature>
<dbReference type="Proteomes" id="UP001500822">
    <property type="component" value="Unassembled WGS sequence"/>
</dbReference>
<dbReference type="InterPro" id="IPR032259">
    <property type="entry name" value="HIBYL-CoA-H"/>
</dbReference>
<evidence type="ECO:0000259" key="4">
    <source>
        <dbReference type="Pfam" id="PF16113"/>
    </source>
</evidence>
<dbReference type="SUPFAM" id="SSF52096">
    <property type="entry name" value="ClpP/crotonase"/>
    <property type="match status" value="1"/>
</dbReference>
<dbReference type="NCBIfam" id="NF004127">
    <property type="entry name" value="PRK05617.1"/>
    <property type="match status" value="1"/>
</dbReference>
<comment type="catalytic activity">
    <reaction evidence="1">
        <text>3-hydroxy-2-methylpropanoyl-CoA + H2O = 3-hydroxy-2-methylpropanoate + CoA + H(+)</text>
        <dbReference type="Rhea" id="RHEA:20888"/>
        <dbReference type="ChEBI" id="CHEBI:11805"/>
        <dbReference type="ChEBI" id="CHEBI:15377"/>
        <dbReference type="ChEBI" id="CHEBI:15378"/>
        <dbReference type="ChEBI" id="CHEBI:57287"/>
        <dbReference type="ChEBI" id="CHEBI:57340"/>
        <dbReference type="EC" id="3.1.2.4"/>
    </reaction>
</comment>
<comment type="caution">
    <text evidence="5">The sequence shown here is derived from an EMBL/GenBank/DDBJ whole genome shotgun (WGS) entry which is preliminary data.</text>
</comment>
<reference evidence="6" key="1">
    <citation type="journal article" date="2019" name="Int. J. Syst. Evol. Microbiol.">
        <title>The Global Catalogue of Microorganisms (GCM) 10K type strain sequencing project: providing services to taxonomists for standard genome sequencing and annotation.</title>
        <authorList>
            <consortium name="The Broad Institute Genomics Platform"/>
            <consortium name="The Broad Institute Genome Sequencing Center for Infectious Disease"/>
            <person name="Wu L."/>
            <person name="Ma J."/>
        </authorList>
    </citation>
    <scope>NUCLEOTIDE SEQUENCE [LARGE SCALE GENOMIC DNA]</scope>
    <source>
        <strain evidence="6">JCM 18077</strain>
    </source>
</reference>
<dbReference type="EC" id="3.1.2.4" evidence="2"/>
<dbReference type="CDD" id="cd06558">
    <property type="entry name" value="crotonase-like"/>
    <property type="match status" value="1"/>
</dbReference>
<gene>
    <name evidence="5" type="ORF">GCM10023217_32450</name>
</gene>
<dbReference type="InterPro" id="IPR045004">
    <property type="entry name" value="ECH_dom"/>
</dbReference>
<dbReference type="RefSeq" id="WP_246994345.1">
    <property type="nucleotide sequence ID" value="NZ_BAABIE010000019.1"/>
</dbReference>
<dbReference type="Pfam" id="PF16113">
    <property type="entry name" value="ECH_2"/>
    <property type="match status" value="1"/>
</dbReference>
<accession>A0ABP8ZIH8</accession>
<dbReference type="EMBL" id="BAABIE010000019">
    <property type="protein sequence ID" value="GAA4757694.1"/>
    <property type="molecule type" value="Genomic_DNA"/>
</dbReference>
<organism evidence="5 6">
    <name type="scientific">Gordonia alkaliphila</name>
    <dbReference type="NCBI Taxonomy" id="1053547"/>
    <lineage>
        <taxon>Bacteria</taxon>
        <taxon>Bacillati</taxon>
        <taxon>Actinomycetota</taxon>
        <taxon>Actinomycetes</taxon>
        <taxon>Mycobacteriales</taxon>
        <taxon>Gordoniaceae</taxon>
        <taxon>Gordonia</taxon>
    </lineage>
</organism>
<proteinExistence type="predicted"/>
<evidence type="ECO:0000313" key="5">
    <source>
        <dbReference type="EMBL" id="GAA4757694.1"/>
    </source>
</evidence>
<keyword evidence="6" id="KW-1185">Reference proteome</keyword>
<dbReference type="InterPro" id="IPR029045">
    <property type="entry name" value="ClpP/crotonase-like_dom_sf"/>
</dbReference>
<evidence type="ECO:0000256" key="2">
    <source>
        <dbReference type="ARBA" id="ARBA00011915"/>
    </source>
</evidence>
<protein>
    <recommendedName>
        <fullName evidence="2">3-hydroxyisobutyryl-CoA hydrolase</fullName>
        <ecNumber evidence="2">3.1.2.4</ecNumber>
    </recommendedName>
</protein>
<evidence type="ECO:0000256" key="1">
    <source>
        <dbReference type="ARBA" id="ARBA00001709"/>
    </source>
</evidence>
<name>A0ABP8ZIH8_9ACTN</name>
<keyword evidence="3" id="KW-0378">Hydrolase</keyword>
<evidence type="ECO:0000313" key="6">
    <source>
        <dbReference type="Proteomes" id="UP001500822"/>
    </source>
</evidence>
<sequence>MSYIRTAVHGDVGEIILDRPRALNALDQTMIDDLYATLLAWADDDAIETVLVTSASERAFCAGGDIRAIRESAVDGDAAAITTYFASEYRLNQLIAEYPKAYVALIDGAAMGGGLGISVHGEVRVVTERAVIAMPETAIGFIPDVGSTYFLPRLPDGVGLWLGLTGARLRGADAVAVGLATHFVPSDRLDGVAEAIRSGLGLRAALEDHRDPVSTDLPLTQIAGYFEIGADAAGLLGGLRGAVGDDWAQEAADLMEAASPTSLQVTAVLLEAGASSSLEECLERELRAAEKITATHDFIEGVRAVLVDKDRSPAFDPATLDDVDPMAVAQIVGQ</sequence>